<dbReference type="Pfam" id="PF00448">
    <property type="entry name" value="SRP54"/>
    <property type="match status" value="1"/>
</dbReference>
<evidence type="ECO:0000256" key="3">
    <source>
        <dbReference type="ARBA" id="ARBA00022741"/>
    </source>
</evidence>
<evidence type="ECO:0000256" key="4">
    <source>
        <dbReference type="ARBA" id="ARBA00023134"/>
    </source>
</evidence>
<dbReference type="PANTHER" id="PTHR43134">
    <property type="entry name" value="SIGNAL RECOGNITION PARTICLE RECEPTOR SUBUNIT ALPHA"/>
    <property type="match status" value="1"/>
</dbReference>
<dbReference type="SUPFAM" id="SSF47364">
    <property type="entry name" value="Domain of the SRP/SRP receptor G-proteins"/>
    <property type="match status" value="1"/>
</dbReference>
<accession>A0A2P6U410</accession>
<keyword evidence="5" id="KW-0472">Membrane</keyword>
<proteinExistence type="inferred from homology"/>
<name>A0A2P6U410_CHLSO</name>
<dbReference type="Proteomes" id="UP000239899">
    <property type="component" value="Unassembled WGS sequence"/>
</dbReference>
<protein>
    <submittedName>
        <fullName evidence="8">Cell division chloroplastic isoform A</fullName>
    </submittedName>
</protein>
<dbReference type="CDD" id="cd17874">
    <property type="entry name" value="FtsY"/>
    <property type="match status" value="1"/>
</dbReference>
<keyword evidence="8" id="KW-0132">Cell division</keyword>
<dbReference type="GO" id="GO:0005047">
    <property type="term" value="F:signal recognition particle binding"/>
    <property type="evidence" value="ECO:0007669"/>
    <property type="project" value="TreeGrafter"/>
</dbReference>
<dbReference type="InterPro" id="IPR003593">
    <property type="entry name" value="AAA+_ATPase"/>
</dbReference>
<dbReference type="InterPro" id="IPR004390">
    <property type="entry name" value="SR_rcpt_FtsY"/>
</dbReference>
<dbReference type="Gene3D" id="3.40.50.300">
    <property type="entry name" value="P-loop containing nucleotide triphosphate hydrolases"/>
    <property type="match status" value="1"/>
</dbReference>
<evidence type="ECO:0000256" key="6">
    <source>
        <dbReference type="ARBA" id="ARBA00023170"/>
    </source>
</evidence>
<dbReference type="PROSITE" id="PS00300">
    <property type="entry name" value="SRP54"/>
    <property type="match status" value="1"/>
</dbReference>
<feature type="domain" description="SRP54-type proteins GTP-binding" evidence="7">
    <location>
        <begin position="350"/>
        <end position="363"/>
    </location>
</feature>
<keyword evidence="8" id="KW-0131">Cell cycle</keyword>
<comment type="similarity">
    <text evidence="2">Belongs to the GTP-binding SRP family.</text>
</comment>
<evidence type="ECO:0000313" key="9">
    <source>
        <dbReference type="Proteomes" id="UP000239899"/>
    </source>
</evidence>
<dbReference type="NCBIfam" id="TIGR00064">
    <property type="entry name" value="ftsY"/>
    <property type="match status" value="1"/>
</dbReference>
<dbReference type="InterPro" id="IPR013822">
    <property type="entry name" value="Signal_recog_particl_SRP54_hlx"/>
</dbReference>
<sequence>MASQAVAMRPAGLQQRAAAARGAAAAAAAPPAAAPMAAVRQRRRSVQVRAQTAAPGSSVLGKLARVFKEKAAQDLDRIRKGTSKTREKLGVIEELFTYWNLDDADETLEELEDALIMSDFGPKTAFKIVDGIRDKVMAGQLKTGEQIRAELKASIASLLQQRGGSSELALPEAKPAVLLVVGVNGGGKTTTIGKLANKFASEGAKVVLAAGDTFRAAAAEQLEEWARRSGAEIVRAQGEKARPDTVLYQAVDTAVKSGADLVLCDTSGRLHTNWSLMDELAKCKRSITKRLPEAPHEVLLVLDGTTGLNMLNQAKEFNETVQLSGIILTKLDGTARGGAVVSVVDELGVPVKFVGVGEGIEDLQPFDPLSFVDALFPEGSAAAESEAA</sequence>
<dbReference type="EMBL" id="LHPG02000001">
    <property type="protein sequence ID" value="PRW61060.1"/>
    <property type="molecule type" value="Genomic_DNA"/>
</dbReference>
<dbReference type="AlphaFoldDB" id="A0A2P6U410"/>
<evidence type="ECO:0000259" key="7">
    <source>
        <dbReference type="PROSITE" id="PS00300"/>
    </source>
</evidence>
<keyword evidence="9" id="KW-1185">Reference proteome</keyword>
<dbReference type="SUPFAM" id="SSF52540">
    <property type="entry name" value="P-loop containing nucleoside triphosphate hydrolases"/>
    <property type="match status" value="1"/>
</dbReference>
<evidence type="ECO:0000256" key="2">
    <source>
        <dbReference type="ARBA" id="ARBA00008531"/>
    </source>
</evidence>
<dbReference type="InterPro" id="IPR000897">
    <property type="entry name" value="SRP54_GTPase_dom"/>
</dbReference>
<organism evidence="8 9">
    <name type="scientific">Chlorella sorokiniana</name>
    <name type="common">Freshwater green alga</name>
    <dbReference type="NCBI Taxonomy" id="3076"/>
    <lineage>
        <taxon>Eukaryota</taxon>
        <taxon>Viridiplantae</taxon>
        <taxon>Chlorophyta</taxon>
        <taxon>core chlorophytes</taxon>
        <taxon>Trebouxiophyceae</taxon>
        <taxon>Chlorellales</taxon>
        <taxon>Chlorellaceae</taxon>
        <taxon>Chlorella clade</taxon>
        <taxon>Chlorella</taxon>
    </lineage>
</organism>
<gene>
    <name evidence="8" type="ORF">C2E21_0140</name>
</gene>
<keyword evidence="4" id="KW-0342">GTP-binding</keyword>
<dbReference type="Gene3D" id="1.20.120.140">
    <property type="entry name" value="Signal recognition particle SRP54, nucleotide-binding domain"/>
    <property type="match status" value="1"/>
</dbReference>
<keyword evidence="6" id="KW-0675">Receptor</keyword>
<comment type="subcellular location">
    <subcellularLocation>
        <location evidence="1">Membrane</location>
        <topology evidence="1">Peripheral membrane protein</topology>
    </subcellularLocation>
</comment>
<dbReference type="InterPro" id="IPR027417">
    <property type="entry name" value="P-loop_NTPase"/>
</dbReference>
<dbReference type="GO" id="GO:0016020">
    <property type="term" value="C:membrane"/>
    <property type="evidence" value="ECO:0007669"/>
    <property type="project" value="UniProtKB-SubCell"/>
</dbReference>
<evidence type="ECO:0000256" key="5">
    <source>
        <dbReference type="ARBA" id="ARBA00023136"/>
    </source>
</evidence>
<reference evidence="8 9" key="1">
    <citation type="journal article" date="2018" name="Plant J.">
        <title>Genome sequences of Chlorella sorokiniana UTEX 1602 and Micractinium conductrix SAG 241.80: implications to maltose excretion by a green alga.</title>
        <authorList>
            <person name="Arriola M.B."/>
            <person name="Velmurugan N."/>
            <person name="Zhang Y."/>
            <person name="Plunkett M.H."/>
            <person name="Hondzo H."/>
            <person name="Barney B.M."/>
        </authorList>
    </citation>
    <scope>NUCLEOTIDE SEQUENCE [LARGE SCALE GENOMIC DNA]</scope>
    <source>
        <strain evidence="9">UTEX 1602</strain>
    </source>
</reference>
<dbReference type="GO" id="GO:0005737">
    <property type="term" value="C:cytoplasm"/>
    <property type="evidence" value="ECO:0007669"/>
    <property type="project" value="UniProtKB-ARBA"/>
</dbReference>
<dbReference type="InterPro" id="IPR036225">
    <property type="entry name" value="SRP/SRP_N"/>
</dbReference>
<dbReference type="SMART" id="SM00962">
    <property type="entry name" value="SRP54"/>
    <property type="match status" value="1"/>
</dbReference>
<dbReference type="HAMAP" id="MF_00920">
    <property type="entry name" value="FtsY"/>
    <property type="match status" value="1"/>
</dbReference>
<dbReference type="Pfam" id="PF02881">
    <property type="entry name" value="SRP54_N"/>
    <property type="match status" value="1"/>
</dbReference>
<comment type="caution">
    <text evidence="8">The sequence shown here is derived from an EMBL/GenBank/DDBJ whole genome shotgun (WGS) entry which is preliminary data.</text>
</comment>
<dbReference type="SMART" id="SM00382">
    <property type="entry name" value="AAA"/>
    <property type="match status" value="1"/>
</dbReference>
<keyword evidence="3" id="KW-0547">Nucleotide-binding</keyword>
<dbReference type="OrthoDB" id="1727884at2759"/>
<dbReference type="GO" id="GO:0005525">
    <property type="term" value="F:GTP binding"/>
    <property type="evidence" value="ECO:0007669"/>
    <property type="project" value="UniProtKB-KW"/>
</dbReference>
<evidence type="ECO:0000256" key="1">
    <source>
        <dbReference type="ARBA" id="ARBA00004170"/>
    </source>
</evidence>
<dbReference type="GO" id="GO:0006614">
    <property type="term" value="P:SRP-dependent cotranslational protein targeting to membrane"/>
    <property type="evidence" value="ECO:0007669"/>
    <property type="project" value="InterPro"/>
</dbReference>
<evidence type="ECO:0000313" key="8">
    <source>
        <dbReference type="EMBL" id="PRW61060.1"/>
    </source>
</evidence>
<dbReference type="GO" id="GO:0051301">
    <property type="term" value="P:cell division"/>
    <property type="evidence" value="ECO:0007669"/>
    <property type="project" value="UniProtKB-KW"/>
</dbReference>
<dbReference type="SMART" id="SM00963">
    <property type="entry name" value="SRP54_N"/>
    <property type="match status" value="1"/>
</dbReference>
<dbReference type="GO" id="GO:0003924">
    <property type="term" value="F:GTPase activity"/>
    <property type="evidence" value="ECO:0007669"/>
    <property type="project" value="TreeGrafter"/>
</dbReference>
<dbReference type="PANTHER" id="PTHR43134:SF7">
    <property type="entry name" value="CELL DIVISION PROTEIN FTSY HOMOLOG, CHLOROPLASTIC"/>
    <property type="match status" value="1"/>
</dbReference>
<dbReference type="FunFam" id="3.40.50.300:FF:000053">
    <property type="entry name" value="Signal recognition particle receptor FtsY"/>
    <property type="match status" value="1"/>
</dbReference>
<dbReference type="InterPro" id="IPR042101">
    <property type="entry name" value="SRP54_N_sf"/>
</dbReference>